<name>A0A225NGX6_9RHOB</name>
<gene>
    <name evidence="2" type="ORF">ATO3_14170</name>
</gene>
<dbReference type="EMBL" id="AQQR01000005">
    <property type="protein sequence ID" value="OWU72845.1"/>
    <property type="molecule type" value="Genomic_DNA"/>
</dbReference>
<organism evidence="2 3">
    <name type="scientific">Marinibacterium profundimaris</name>
    <dbReference type="NCBI Taxonomy" id="1679460"/>
    <lineage>
        <taxon>Bacteria</taxon>
        <taxon>Pseudomonadati</taxon>
        <taxon>Pseudomonadota</taxon>
        <taxon>Alphaproteobacteria</taxon>
        <taxon>Rhodobacterales</taxon>
        <taxon>Paracoccaceae</taxon>
        <taxon>Marinibacterium</taxon>
    </lineage>
</organism>
<dbReference type="Proteomes" id="UP000215377">
    <property type="component" value="Unassembled WGS sequence"/>
</dbReference>
<keyword evidence="1" id="KW-0732">Signal</keyword>
<keyword evidence="3" id="KW-1185">Reference proteome</keyword>
<evidence type="ECO:0000313" key="3">
    <source>
        <dbReference type="Proteomes" id="UP000215377"/>
    </source>
</evidence>
<feature type="chain" id="PRO_5012872430" description="Peptidase M15A C-terminal domain-containing protein" evidence="1">
    <location>
        <begin position="21"/>
        <end position="303"/>
    </location>
</feature>
<protein>
    <recommendedName>
        <fullName evidence="4">Peptidase M15A C-terminal domain-containing protein</fullName>
    </recommendedName>
</protein>
<evidence type="ECO:0000313" key="2">
    <source>
        <dbReference type="EMBL" id="OWU72845.1"/>
    </source>
</evidence>
<proteinExistence type="predicted"/>
<dbReference type="OrthoDB" id="5519458at2"/>
<dbReference type="RefSeq" id="WP_088650532.1">
    <property type="nucleotide sequence ID" value="NZ_AQQR01000005.1"/>
</dbReference>
<comment type="caution">
    <text evidence="2">The sequence shown here is derived from an EMBL/GenBank/DDBJ whole genome shotgun (WGS) entry which is preliminary data.</text>
</comment>
<accession>A0A225NGX6</accession>
<feature type="signal peptide" evidence="1">
    <location>
        <begin position="1"/>
        <end position="20"/>
    </location>
</feature>
<dbReference type="AlphaFoldDB" id="A0A225NGX6"/>
<evidence type="ECO:0000256" key="1">
    <source>
        <dbReference type="SAM" id="SignalP"/>
    </source>
</evidence>
<sequence>MTRLALLIALATLVTGPAQAQDQPDPRVEAADMISIDELRRATRQRDRFVQPGPAELTAAGQVLSDLVAGRAPEAEMLRQAGLEPHSGEGFAALADVAGAPAGRGLYVIRPDGAPLMISAPHQFRDLGTGRIAALLAGEQEARAVAFNTAPRDLTVEPDGGLSDLGKLEDTHFNLFHLAVRAAYPDTRIVQLHGFARGKRQTAAARGQDVIVSNATRRPDPGTRAVRSCLVRAGFRAGLYPETVTELGGTRNVTWARLRDAGAPAGTFLHVEISLELRELLADDADLRWVFGACLGAGTGEAG</sequence>
<reference evidence="2 3" key="1">
    <citation type="submission" date="2013-04" db="EMBL/GenBank/DDBJ databases">
        <title>Oceanicola sp. 22II1-22F33 Genome Sequencing.</title>
        <authorList>
            <person name="Lai Q."/>
            <person name="Li G."/>
            <person name="Shao Z."/>
        </authorList>
    </citation>
    <scope>NUCLEOTIDE SEQUENCE [LARGE SCALE GENOMIC DNA]</scope>
    <source>
        <strain evidence="2 3">22II1-22F33</strain>
    </source>
</reference>
<evidence type="ECO:0008006" key="4">
    <source>
        <dbReference type="Google" id="ProtNLM"/>
    </source>
</evidence>